<dbReference type="EMBL" id="FPHD01000048">
    <property type="protein sequence ID" value="SFV58407.1"/>
    <property type="molecule type" value="Genomic_DNA"/>
</dbReference>
<sequence length="176" mass="19854">MRLSKIIVLLAVFFTSGMASTFVSYHETADKLLQQNIKNGLRATTDEVKKALKSKDTLVVDVRTVQEWAGAHIKGSVRVGRQTPELAISNFALDDDDKLIKDKLIVVCNTGHRASLEAVIFRKMGFKQVKVYPLDEWIDECNPIATKYSTQKYKEGRAKKFGLFYSASCYEKAIKN</sequence>
<organism evidence="2">
    <name type="scientific">hydrothermal vent metagenome</name>
    <dbReference type="NCBI Taxonomy" id="652676"/>
    <lineage>
        <taxon>unclassified sequences</taxon>
        <taxon>metagenomes</taxon>
        <taxon>ecological metagenomes</taxon>
    </lineage>
</organism>
<proteinExistence type="predicted"/>
<protein>
    <recommendedName>
        <fullName evidence="1">Rhodanese domain-containing protein</fullName>
    </recommendedName>
</protein>
<dbReference type="Pfam" id="PF00581">
    <property type="entry name" value="Rhodanese"/>
    <property type="match status" value="1"/>
</dbReference>
<dbReference type="SMART" id="SM00450">
    <property type="entry name" value="RHOD"/>
    <property type="match status" value="1"/>
</dbReference>
<dbReference type="PROSITE" id="PS50206">
    <property type="entry name" value="RHODANESE_3"/>
    <property type="match status" value="1"/>
</dbReference>
<name>A0A1W1BY54_9ZZZZ</name>
<evidence type="ECO:0000259" key="1">
    <source>
        <dbReference type="PROSITE" id="PS50206"/>
    </source>
</evidence>
<dbReference type="Gene3D" id="3.40.250.10">
    <property type="entry name" value="Rhodanese-like domain"/>
    <property type="match status" value="1"/>
</dbReference>
<accession>A0A1W1BY54</accession>
<feature type="domain" description="Rhodanese" evidence="1">
    <location>
        <begin position="53"/>
        <end position="146"/>
    </location>
</feature>
<dbReference type="AlphaFoldDB" id="A0A1W1BY54"/>
<evidence type="ECO:0000313" key="2">
    <source>
        <dbReference type="EMBL" id="SFV58407.1"/>
    </source>
</evidence>
<reference evidence="2" key="1">
    <citation type="submission" date="2016-10" db="EMBL/GenBank/DDBJ databases">
        <authorList>
            <person name="de Groot N.N."/>
        </authorList>
    </citation>
    <scope>NUCLEOTIDE SEQUENCE</scope>
</reference>
<dbReference type="PANTHER" id="PTHR44086">
    <property type="entry name" value="THIOSULFATE SULFURTRANSFERASE RDL2, MITOCHONDRIAL-RELATED"/>
    <property type="match status" value="1"/>
</dbReference>
<dbReference type="CDD" id="cd00158">
    <property type="entry name" value="RHOD"/>
    <property type="match status" value="1"/>
</dbReference>
<dbReference type="GO" id="GO:0004792">
    <property type="term" value="F:thiosulfate-cyanide sulfurtransferase activity"/>
    <property type="evidence" value="ECO:0007669"/>
    <property type="project" value="TreeGrafter"/>
</dbReference>
<gene>
    <name evidence="2" type="ORF">MNB_SV-8-1297</name>
</gene>
<dbReference type="InterPro" id="IPR036873">
    <property type="entry name" value="Rhodanese-like_dom_sf"/>
</dbReference>
<dbReference type="SUPFAM" id="SSF52821">
    <property type="entry name" value="Rhodanese/Cell cycle control phosphatase"/>
    <property type="match status" value="1"/>
</dbReference>
<dbReference type="PANTHER" id="PTHR44086:SF10">
    <property type="entry name" value="THIOSULFATE SULFURTRANSFERASE_RHODANESE-LIKE DOMAIN-CONTAINING PROTEIN 3"/>
    <property type="match status" value="1"/>
</dbReference>
<dbReference type="InterPro" id="IPR001763">
    <property type="entry name" value="Rhodanese-like_dom"/>
</dbReference>